<dbReference type="SUPFAM" id="SSF47473">
    <property type="entry name" value="EF-hand"/>
    <property type="match status" value="1"/>
</dbReference>
<organism evidence="4">
    <name type="scientific">Amphimedon queenslandica</name>
    <name type="common">Sponge</name>
    <dbReference type="NCBI Taxonomy" id="400682"/>
    <lineage>
        <taxon>Eukaryota</taxon>
        <taxon>Metazoa</taxon>
        <taxon>Porifera</taxon>
        <taxon>Demospongiae</taxon>
        <taxon>Heteroscleromorpha</taxon>
        <taxon>Haplosclerida</taxon>
        <taxon>Niphatidae</taxon>
        <taxon>Amphimedon</taxon>
    </lineage>
</organism>
<proteinExistence type="predicted"/>
<feature type="compositionally biased region" description="Low complexity" evidence="2">
    <location>
        <begin position="109"/>
        <end position="122"/>
    </location>
</feature>
<dbReference type="PROSITE" id="PS00018">
    <property type="entry name" value="EF_HAND_1"/>
    <property type="match status" value="1"/>
</dbReference>
<dbReference type="Gene3D" id="1.10.238.10">
    <property type="entry name" value="EF-hand"/>
    <property type="match status" value="1"/>
</dbReference>
<dbReference type="STRING" id="400682.A0A1X7VMR0"/>
<sequence length="851" mass="96385">MNLLCCFEDTTTVSNDAEATEQPSTTKSQLPEGALEICRKFDKNGDGYISKKEMREAVGNSVTKKDLEELLKRADTNNDGKVDYGDNLDLLVNMVQPFHHFAPPLNTPVPAAAAPSQSVLPPRRQRSNTIGNVEELSSSSSSESNVSGRRSKSWYEGLAGSFIDSIRGSSVASDAIEKKESIKTKMKGALKDIAQWCPEETREDFQKHYLEPVKYKMKEKIVSIGICGEAESGRRTLLSVLQHSRNRSSTSSNDSYLVFKLCPYMSHAQAGNLNEEFTRSLLSCSAYLCVMSCQEIHKERVETGYLEVLLQRDKDIFNQRRALIVANKLDLCFTDEELQKMGRQINIASHANSGSLSATSSEYSHYDRLQDHQDFEQYIKKKAAGQIKHHTGTEVPASCIKPAILKWSRLARDYYQGIEEGPGTEAQLQEWLDLHEPYREMSSDLEGASDEKIFEIITGTSDIEDWVEHHSKNVNNLKQLSVLSDIVYCIHQCIDLLQTEIDTLTMKLENMETLLVQKSQMMEELRLCHSVISSNIDNTTLFAGLIEAYDTDIKEPLLNLRKLAESLIERFKEMSTSKVRRLVQYQVEYPCNEALQETCELGKNGRLYFSISGIDIDSFCRGAANQVKKIRRGVILNSMHNVLPFKMIKENALELTKLADHLLEEKTSLELIIIPGGGGSIEGDCTRKDYNRLSCTSGLELSYPVTLETFINDDDTLQAIADQLHPYFCTMLSLHTDSVENAIDHKNLDNDVKEDFIKRCEKYLTSENLRTKTVQFHMDIVTTYISNFLEKFDQKYQPQLLSMKQQMTEEIETLTKAKERSLKNMRKAITLKVTLELERSELLARIAGGNN</sequence>
<dbReference type="PROSITE" id="PS50222">
    <property type="entry name" value="EF_HAND_2"/>
    <property type="match status" value="1"/>
</dbReference>
<dbReference type="InParanoid" id="A0A1X7VMR0"/>
<dbReference type="InterPro" id="IPR002048">
    <property type="entry name" value="EF_hand_dom"/>
</dbReference>
<dbReference type="SMART" id="SM00054">
    <property type="entry name" value="EFh"/>
    <property type="match status" value="2"/>
</dbReference>
<reference evidence="4" key="1">
    <citation type="submission" date="2017-05" db="UniProtKB">
        <authorList>
            <consortium name="EnsemblMetazoa"/>
        </authorList>
    </citation>
    <scope>IDENTIFICATION</scope>
</reference>
<name>A0A1X7VMR0_AMPQE</name>
<dbReference type="InterPro" id="IPR011992">
    <property type="entry name" value="EF-hand-dom_pair"/>
</dbReference>
<feature type="compositionally biased region" description="Low complexity" evidence="2">
    <location>
        <begin position="131"/>
        <end position="148"/>
    </location>
</feature>
<dbReference type="CDD" id="cd00051">
    <property type="entry name" value="EFh"/>
    <property type="match status" value="1"/>
</dbReference>
<dbReference type="GO" id="GO:0005509">
    <property type="term" value="F:calcium ion binding"/>
    <property type="evidence" value="ECO:0007669"/>
    <property type="project" value="InterPro"/>
</dbReference>
<dbReference type="EnsemblMetazoa" id="Aqu2.1.41681_001">
    <property type="protein sequence ID" value="Aqu2.1.41681_001"/>
    <property type="gene ID" value="Aqu2.1.41681"/>
</dbReference>
<feature type="domain" description="EF-hand" evidence="3">
    <location>
        <begin position="29"/>
        <end position="64"/>
    </location>
</feature>
<dbReference type="InterPro" id="IPR018247">
    <property type="entry name" value="EF_Hand_1_Ca_BS"/>
</dbReference>
<accession>A0A1X7VMR0</accession>
<keyword evidence="1" id="KW-0106">Calcium</keyword>
<evidence type="ECO:0000256" key="1">
    <source>
        <dbReference type="ARBA" id="ARBA00022837"/>
    </source>
</evidence>
<evidence type="ECO:0000256" key="2">
    <source>
        <dbReference type="SAM" id="MobiDB-lite"/>
    </source>
</evidence>
<evidence type="ECO:0000259" key="3">
    <source>
        <dbReference type="PROSITE" id="PS50222"/>
    </source>
</evidence>
<dbReference type="AlphaFoldDB" id="A0A1X7VMR0"/>
<protein>
    <recommendedName>
        <fullName evidence="3">EF-hand domain-containing protein</fullName>
    </recommendedName>
</protein>
<dbReference type="OrthoDB" id="26525at2759"/>
<feature type="region of interest" description="Disordered" evidence="2">
    <location>
        <begin position="109"/>
        <end position="150"/>
    </location>
</feature>
<evidence type="ECO:0000313" key="4">
    <source>
        <dbReference type="EnsemblMetazoa" id="Aqu2.1.41681_001"/>
    </source>
</evidence>
<dbReference type="Pfam" id="PF13499">
    <property type="entry name" value="EF-hand_7"/>
    <property type="match status" value="1"/>
</dbReference>